<evidence type="ECO:0000313" key="3">
    <source>
        <dbReference type="Proteomes" id="UP000325081"/>
    </source>
</evidence>
<dbReference type="Proteomes" id="UP000325081">
    <property type="component" value="Unassembled WGS sequence"/>
</dbReference>
<reference evidence="3" key="1">
    <citation type="journal article" date="2019" name="Curr. Biol.">
        <title>Genome Sequence of Striga asiatica Provides Insight into the Evolution of Plant Parasitism.</title>
        <authorList>
            <person name="Yoshida S."/>
            <person name="Kim S."/>
            <person name="Wafula E.K."/>
            <person name="Tanskanen J."/>
            <person name="Kim Y.M."/>
            <person name="Honaas L."/>
            <person name="Yang Z."/>
            <person name="Spallek T."/>
            <person name="Conn C.E."/>
            <person name="Ichihashi Y."/>
            <person name="Cheong K."/>
            <person name="Cui S."/>
            <person name="Der J.P."/>
            <person name="Gundlach H."/>
            <person name="Jiao Y."/>
            <person name="Hori C."/>
            <person name="Ishida J.K."/>
            <person name="Kasahara H."/>
            <person name="Kiba T."/>
            <person name="Kim M.S."/>
            <person name="Koo N."/>
            <person name="Laohavisit A."/>
            <person name="Lee Y.H."/>
            <person name="Lumba S."/>
            <person name="McCourt P."/>
            <person name="Mortimer J.C."/>
            <person name="Mutuku J.M."/>
            <person name="Nomura T."/>
            <person name="Sasaki-Sekimoto Y."/>
            <person name="Seto Y."/>
            <person name="Wang Y."/>
            <person name="Wakatake T."/>
            <person name="Sakakibara H."/>
            <person name="Demura T."/>
            <person name="Yamaguchi S."/>
            <person name="Yoneyama K."/>
            <person name="Manabe R.I."/>
            <person name="Nelson D.C."/>
            <person name="Schulman A.H."/>
            <person name="Timko M.P."/>
            <person name="dePamphilis C.W."/>
            <person name="Choi D."/>
            <person name="Shirasu K."/>
        </authorList>
    </citation>
    <scope>NUCLEOTIDE SEQUENCE [LARGE SCALE GENOMIC DNA]</scope>
    <source>
        <strain evidence="3">cv. UVA1</strain>
    </source>
</reference>
<evidence type="ECO:0000313" key="2">
    <source>
        <dbReference type="EMBL" id="GER38015.1"/>
    </source>
</evidence>
<name>A0A5A7PYR9_STRAF</name>
<dbReference type="AlphaFoldDB" id="A0A5A7PYR9"/>
<gene>
    <name evidence="2" type="ORF">STAS_14469</name>
</gene>
<comment type="caution">
    <text evidence="2">The sequence shown here is derived from an EMBL/GenBank/DDBJ whole genome shotgun (WGS) entry which is preliminary data.</text>
</comment>
<keyword evidence="1" id="KW-0472">Membrane</keyword>
<sequence>MKQLIGHKHLQFISIIHDVRITFHVLCFLIVHLIVLISLLPVRAAALEGYAHSSSWACSPCPPLFQEQKHDLQRAPTTRGVGSDDRWPAGWGMATDEVGMAGTARALAPGVVSSARPVLRRLTD</sequence>
<keyword evidence="3" id="KW-1185">Reference proteome</keyword>
<dbReference type="EMBL" id="BKCP01005409">
    <property type="protein sequence ID" value="GER38015.1"/>
    <property type="molecule type" value="Genomic_DNA"/>
</dbReference>
<evidence type="ECO:0000256" key="1">
    <source>
        <dbReference type="SAM" id="Phobius"/>
    </source>
</evidence>
<proteinExistence type="predicted"/>
<keyword evidence="1" id="KW-1133">Transmembrane helix</keyword>
<keyword evidence="1" id="KW-0812">Transmembrane</keyword>
<protein>
    <submittedName>
        <fullName evidence="2">OSBP(Oxysterol binding protein)-related protein1C</fullName>
    </submittedName>
</protein>
<accession>A0A5A7PYR9</accession>
<feature type="transmembrane region" description="Helical" evidence="1">
    <location>
        <begin position="21"/>
        <end position="40"/>
    </location>
</feature>
<organism evidence="2 3">
    <name type="scientific">Striga asiatica</name>
    <name type="common">Asiatic witchweed</name>
    <name type="synonym">Buchnera asiatica</name>
    <dbReference type="NCBI Taxonomy" id="4170"/>
    <lineage>
        <taxon>Eukaryota</taxon>
        <taxon>Viridiplantae</taxon>
        <taxon>Streptophyta</taxon>
        <taxon>Embryophyta</taxon>
        <taxon>Tracheophyta</taxon>
        <taxon>Spermatophyta</taxon>
        <taxon>Magnoliopsida</taxon>
        <taxon>eudicotyledons</taxon>
        <taxon>Gunneridae</taxon>
        <taxon>Pentapetalae</taxon>
        <taxon>asterids</taxon>
        <taxon>lamiids</taxon>
        <taxon>Lamiales</taxon>
        <taxon>Orobanchaceae</taxon>
        <taxon>Buchnereae</taxon>
        <taxon>Striga</taxon>
    </lineage>
</organism>